<feature type="transmembrane region" description="Helical" evidence="6">
    <location>
        <begin position="124"/>
        <end position="145"/>
    </location>
</feature>
<feature type="transmembrane region" description="Helical" evidence="6">
    <location>
        <begin position="66"/>
        <end position="87"/>
    </location>
</feature>
<dbReference type="Gene3D" id="1.20.1250.20">
    <property type="entry name" value="MFS general substrate transporter like domains"/>
    <property type="match status" value="2"/>
</dbReference>
<dbReference type="InterPro" id="IPR036259">
    <property type="entry name" value="MFS_trans_sf"/>
</dbReference>
<accession>A0A1L3ZUQ1</accession>
<keyword evidence="9" id="KW-1185">Reference proteome</keyword>
<feature type="transmembrane region" description="Helical" evidence="6">
    <location>
        <begin position="349"/>
        <end position="375"/>
    </location>
</feature>
<feature type="domain" description="Major facilitator superfamily (MFS) profile" evidence="7">
    <location>
        <begin position="32"/>
        <end position="443"/>
    </location>
</feature>
<dbReference type="InterPro" id="IPR011701">
    <property type="entry name" value="MFS"/>
</dbReference>
<dbReference type="InterPro" id="IPR020846">
    <property type="entry name" value="MFS_dom"/>
</dbReference>
<dbReference type="SUPFAM" id="SSF103473">
    <property type="entry name" value="MFS general substrate transporter"/>
    <property type="match status" value="1"/>
</dbReference>
<dbReference type="EMBL" id="CP018221">
    <property type="protein sequence ID" value="API59362.1"/>
    <property type="molecule type" value="Genomic_DNA"/>
</dbReference>
<evidence type="ECO:0000256" key="1">
    <source>
        <dbReference type="ARBA" id="ARBA00004141"/>
    </source>
</evidence>
<feature type="transmembrane region" description="Helical" evidence="6">
    <location>
        <begin position="387"/>
        <end position="410"/>
    </location>
</feature>
<feature type="transmembrane region" description="Helical" evidence="6">
    <location>
        <begin position="326"/>
        <end position="343"/>
    </location>
</feature>
<evidence type="ECO:0000256" key="5">
    <source>
        <dbReference type="ARBA" id="ARBA00023136"/>
    </source>
</evidence>
<protein>
    <recommendedName>
        <fullName evidence="7">Major facilitator superfamily (MFS) profile domain-containing protein</fullName>
    </recommendedName>
</protein>
<dbReference type="InterPro" id="IPR044770">
    <property type="entry name" value="MFS_spinster-like"/>
</dbReference>
<organism evidence="8 9">
    <name type="scientific">Tardibacter chloracetimidivorans</name>
    <dbReference type="NCBI Taxonomy" id="1921510"/>
    <lineage>
        <taxon>Bacteria</taxon>
        <taxon>Pseudomonadati</taxon>
        <taxon>Pseudomonadota</taxon>
        <taxon>Alphaproteobacteria</taxon>
        <taxon>Sphingomonadales</taxon>
        <taxon>Sphingomonadaceae</taxon>
        <taxon>Tardibacter</taxon>
    </lineage>
</organism>
<dbReference type="GO" id="GO:0022857">
    <property type="term" value="F:transmembrane transporter activity"/>
    <property type="evidence" value="ECO:0007669"/>
    <property type="project" value="InterPro"/>
</dbReference>
<proteinExistence type="predicted"/>
<dbReference type="GO" id="GO:0016020">
    <property type="term" value="C:membrane"/>
    <property type="evidence" value="ECO:0007669"/>
    <property type="project" value="UniProtKB-SubCell"/>
</dbReference>
<dbReference type="PROSITE" id="PS50850">
    <property type="entry name" value="MFS"/>
    <property type="match status" value="1"/>
</dbReference>
<feature type="transmembrane region" description="Helical" evidence="6">
    <location>
        <begin position="202"/>
        <end position="222"/>
    </location>
</feature>
<feature type="transmembrane region" description="Helical" evidence="6">
    <location>
        <begin position="416"/>
        <end position="439"/>
    </location>
</feature>
<reference evidence="9" key="1">
    <citation type="submission" date="2016-11" db="EMBL/GenBank/DDBJ databases">
        <title>Complete Genome Sequence of alachlor-degrading Sphingomonas sp. strain JJ-A5.</title>
        <authorList>
            <person name="Lee H."/>
            <person name="Ka J.-O."/>
        </authorList>
    </citation>
    <scope>NUCLEOTIDE SEQUENCE [LARGE SCALE GENOMIC DNA]</scope>
    <source>
        <strain evidence="9">JJ-A5</strain>
    </source>
</reference>
<feature type="transmembrane region" description="Helical" evidence="6">
    <location>
        <begin position="284"/>
        <end position="305"/>
    </location>
</feature>
<dbReference type="PANTHER" id="PTHR23505">
    <property type="entry name" value="SPINSTER"/>
    <property type="match status" value="1"/>
</dbReference>
<evidence type="ECO:0000256" key="4">
    <source>
        <dbReference type="ARBA" id="ARBA00022989"/>
    </source>
</evidence>
<dbReference type="Pfam" id="PF07690">
    <property type="entry name" value="MFS_1"/>
    <property type="match status" value="1"/>
</dbReference>
<keyword evidence="3 6" id="KW-0812">Transmembrane</keyword>
<feature type="transmembrane region" description="Helical" evidence="6">
    <location>
        <begin position="249"/>
        <end position="272"/>
    </location>
</feature>
<dbReference type="KEGG" id="sphj:BSL82_08600"/>
<comment type="subcellular location">
    <subcellularLocation>
        <location evidence="1">Membrane</location>
        <topology evidence="1">Multi-pass membrane protein</topology>
    </subcellularLocation>
</comment>
<keyword evidence="5 6" id="KW-0472">Membrane</keyword>
<evidence type="ECO:0000256" key="3">
    <source>
        <dbReference type="ARBA" id="ARBA00022692"/>
    </source>
</evidence>
<evidence type="ECO:0000259" key="7">
    <source>
        <dbReference type="PROSITE" id="PS50850"/>
    </source>
</evidence>
<evidence type="ECO:0000313" key="9">
    <source>
        <dbReference type="Proteomes" id="UP000182063"/>
    </source>
</evidence>
<sequence>MRPVVSIAPEMSSLSPAAAREGRRSLPPWARLLLVFNLIYILSYVDRQLLSLVVGPVKASLNLSDVQIGFLQGFGFSMVLAASALLTARRVDTGNRVRLIGLAVIAWCVMTIMCGLAQSFTMLLLARTGLAVAEAVVPMAVLSILSDVAPRSTLPRAAALFMTSPYLGSGLALLFGGALLALMAPYEGVVLPVIGVFEPWRGLFIIIGLPGILLGLLVLFLMKEPARPKGGAIAASQVSVWPFLRKNALFLFTMMSFYAFLNSLAMSIYAWTPAYMIRVHGMDAASVGFSVGPMIALSGVSGCILGTYMMSCKTPERALSHVVRQSMRLTVFATIPLLLMPIAPTPWLAVLLFAIGLFLNAAVMSSTLTPIQLFAPPELRGRATAICSLYTSAMGGMGPLAVGALADFVFPTPTGIGYAMAVSFGAALLIAWIVGPISVRWTSRMDDMRIAAAAERVSDEPRKPVRLQLG</sequence>
<dbReference type="AlphaFoldDB" id="A0A1L3ZUQ1"/>
<keyword evidence="4 6" id="KW-1133">Transmembrane helix</keyword>
<dbReference type="Proteomes" id="UP000182063">
    <property type="component" value="Chromosome"/>
</dbReference>
<feature type="transmembrane region" description="Helical" evidence="6">
    <location>
        <begin position="99"/>
        <end position="118"/>
    </location>
</feature>
<evidence type="ECO:0000313" key="8">
    <source>
        <dbReference type="EMBL" id="API59362.1"/>
    </source>
</evidence>
<evidence type="ECO:0000256" key="2">
    <source>
        <dbReference type="ARBA" id="ARBA00022448"/>
    </source>
</evidence>
<feature type="transmembrane region" description="Helical" evidence="6">
    <location>
        <begin position="29"/>
        <end position="46"/>
    </location>
</feature>
<gene>
    <name evidence="8" type="ORF">BSL82_08600</name>
</gene>
<keyword evidence="2" id="KW-0813">Transport</keyword>
<name>A0A1L3ZUQ1_9SPHN</name>
<dbReference type="PANTHER" id="PTHR23505:SF79">
    <property type="entry name" value="PROTEIN SPINSTER"/>
    <property type="match status" value="1"/>
</dbReference>
<evidence type="ECO:0000256" key="6">
    <source>
        <dbReference type="SAM" id="Phobius"/>
    </source>
</evidence>
<feature type="transmembrane region" description="Helical" evidence="6">
    <location>
        <begin position="157"/>
        <end position="182"/>
    </location>
</feature>
<dbReference type="STRING" id="1921510.BSL82_08600"/>